<dbReference type="Proteomes" id="UP001231649">
    <property type="component" value="Chromosome 20"/>
</dbReference>
<gene>
    <name evidence="1" type="ORF">PYW08_007408</name>
</gene>
<name>A0ACC2QDK0_9NEOP</name>
<evidence type="ECO:0000313" key="2">
    <source>
        <dbReference type="Proteomes" id="UP001231649"/>
    </source>
</evidence>
<sequence>MSRPRLKCAAWAWLAVLAALGRTTAYTDTEEFLSDLDKPVPTSDVQGVLGKKASLPCDIQPLHSDDDVVMVLWFKESDGDQPLYSYDIRGRSINQPKLWSSPTVFGNRAFFRGSATPAVLMVDNVIASDAGVYRCRVDFKNSPTRNLKVNFTVIIPPNRPTIFDAKRRDRAKLVEPYNEGSNVLLICEVEGGRPRPRVTWYLENVVIDDSFEQRPDGITVNTLTFPNVGRQHLNARLVCQASNTNLAQPETKVLILDINLKPITVNILTKEKQVSADKRYEVECKTTGSRPEAYVTWWKNNRQLKRMAKNFSENNETLSVLSLVPGVEDDGKYLTCRAENKHIQDSAIEDKWRLNVHYVPIVDLKMGSNLNPDEIKEGDDVYFECTVKANPKTHRLVWFHDNSEIYHNEGAGVILSAQSLVLQSVTRAAAGDYTCMAANSEGKGTSNPVTLLVRYAPVCAERRDGELFGALKQETVSLHCSVDANPALVSFHWTFNNSGEQTELPPKLYSSHGHTSTLNYTPTTDMEYGTLACYGENAVGQQKVPCLFQLVAAGRPFHLQNCSVANQSIDSLNVECVENFDGGLPQTFLMELLELPSLIVRYNVSTNRTPPYFEIRGLPPGVSYRIDLYAVNAKGRSDVSTIETVTLKGQAKFTGEGSALGMSPVLASIAAMSALLATAVCGVLAVLYKRHAARHRHLPAKHAPLSEAMYVERAPHCPTPVKQEAESRASSTEPRDRGERGERAARGALLHTADPRDADDADPDIIPSLYERRPVSNGYMSLQRPPSSGKITKLSGEDVRSEPDGGAYYTDYRKKDYRIPLTSSYHSLGRVNKGVNACSPSSATGVTSSLTAHRLRPEVVTTSHRVQESCI</sequence>
<proteinExistence type="predicted"/>
<keyword evidence="2" id="KW-1185">Reference proteome</keyword>
<accession>A0ACC2QDK0</accession>
<comment type="caution">
    <text evidence="1">The sequence shown here is derived from an EMBL/GenBank/DDBJ whole genome shotgun (WGS) entry which is preliminary data.</text>
</comment>
<reference evidence="1" key="1">
    <citation type="submission" date="2023-03" db="EMBL/GenBank/DDBJ databases">
        <title>Chromosome-level genomes of two armyworms, Mythimna separata and Mythimna loreyi, provide insights into the biosynthesis and reception of sex pheromones.</title>
        <authorList>
            <person name="Zhao H."/>
        </authorList>
    </citation>
    <scope>NUCLEOTIDE SEQUENCE</scope>
    <source>
        <strain evidence="1">BeijingLab</strain>
    </source>
</reference>
<dbReference type="EMBL" id="CM056796">
    <property type="protein sequence ID" value="KAJ8713788.1"/>
    <property type="molecule type" value="Genomic_DNA"/>
</dbReference>
<protein>
    <submittedName>
        <fullName evidence="1">Uncharacterized protein</fullName>
    </submittedName>
</protein>
<evidence type="ECO:0000313" key="1">
    <source>
        <dbReference type="EMBL" id="KAJ8713788.1"/>
    </source>
</evidence>
<organism evidence="1 2">
    <name type="scientific">Mythimna loreyi</name>
    <dbReference type="NCBI Taxonomy" id="667449"/>
    <lineage>
        <taxon>Eukaryota</taxon>
        <taxon>Metazoa</taxon>
        <taxon>Ecdysozoa</taxon>
        <taxon>Arthropoda</taxon>
        <taxon>Hexapoda</taxon>
        <taxon>Insecta</taxon>
        <taxon>Pterygota</taxon>
        <taxon>Neoptera</taxon>
        <taxon>Endopterygota</taxon>
        <taxon>Lepidoptera</taxon>
        <taxon>Glossata</taxon>
        <taxon>Ditrysia</taxon>
        <taxon>Noctuoidea</taxon>
        <taxon>Noctuidae</taxon>
        <taxon>Noctuinae</taxon>
        <taxon>Hadenini</taxon>
        <taxon>Mythimna</taxon>
    </lineage>
</organism>